<evidence type="ECO:0000256" key="1">
    <source>
        <dbReference type="SAM" id="Coils"/>
    </source>
</evidence>
<feature type="compositionally biased region" description="Polar residues" evidence="2">
    <location>
        <begin position="262"/>
        <end position="271"/>
    </location>
</feature>
<feature type="compositionally biased region" description="Polar residues" evidence="2">
    <location>
        <begin position="244"/>
        <end position="254"/>
    </location>
</feature>
<name>A0AA38RJ01_9PEZI</name>
<organism evidence="3 4">
    <name type="scientific">Coniochaeta hoffmannii</name>
    <dbReference type="NCBI Taxonomy" id="91930"/>
    <lineage>
        <taxon>Eukaryota</taxon>
        <taxon>Fungi</taxon>
        <taxon>Dikarya</taxon>
        <taxon>Ascomycota</taxon>
        <taxon>Pezizomycotina</taxon>
        <taxon>Sordariomycetes</taxon>
        <taxon>Sordariomycetidae</taxon>
        <taxon>Coniochaetales</taxon>
        <taxon>Coniochaetaceae</taxon>
        <taxon>Coniochaeta</taxon>
    </lineage>
</organism>
<gene>
    <name evidence="3" type="ORF">NKR19_g9486</name>
</gene>
<keyword evidence="4" id="KW-1185">Reference proteome</keyword>
<keyword evidence="1" id="KW-0175">Coiled coil</keyword>
<feature type="compositionally biased region" description="Basic and acidic residues" evidence="2">
    <location>
        <begin position="414"/>
        <end position="427"/>
    </location>
</feature>
<evidence type="ECO:0000256" key="2">
    <source>
        <dbReference type="SAM" id="MobiDB-lite"/>
    </source>
</evidence>
<feature type="compositionally biased region" description="Basic and acidic residues" evidence="2">
    <location>
        <begin position="381"/>
        <end position="394"/>
    </location>
</feature>
<sequence length="1007" mass="109080">MKMDPAGSWEVTIDGLIATIGTTSHRVTNFIRAVRAARADLVHVTRELSDLRLELELLRDEHNVPPHIQARSLAVLDSCGVVLRRIASLLGGDSPSSPSSSPKPDPSRAPQRWSVKERFATSNLCNCLQTYREALTLLPDVASLRSSKDGAQSDPADVDTVDVEDKSARILEAVEDLREAIPQAEPAISESRPVLELYLSEVANYTQAICNYLMHASISESPASESNPPAHMAQAVNQGLARASSKQARMSPQQDPRGATGSPGTNTSSPAPNGPLEVVGPWFPSEDLPVPFYSNQNQEQLLQHRANSFHVPRSPAPHSPLPRPPPQSSPPLPPPKGALPMLPPGAPRSKMNRQHVAELASNNAPEVRHVAQHYTPHHQPGRPDHQRDSAEPHQARQRNNAAHKPTRSHPNADYAHEAAKRNRHVNEQEIPQPPQSADAWNTSYYVPSTPPSTSGQSSQRTSFQPSSLDSAPSRDTYRSSVSTGPLSNVDSLSPNTSPRTQLPPTFENTAPMRPPSPRPSTTTTRSTGSGGKGASLMDKIPGVFRAKRKSLQSSADSAQTTYRNSVSTGSSSTVDQTPITQTTSAIARRPERQIDIVPAEGLSDGKGPGIHHIEISPTGSTIATQHANNTIKVWSITTGAVEGLIKYSSKVQPGPRSRMYFLRPHAIMSENSTLVAITASYGNTIEFWNWTKKKRIQSIDHAARWACYPGDVFEANMRPLAVYRSDTDRIDLYAATRDAKKPFNESRRINLKDADLPFVPQFPDLAYSATGPLLVGAAGPRPGAPPEAQQTILLAWQIDEQQENPRPYRWVVPDHAELSGALPASLATYGSVAVSIWFPANYRHVVTAKGESKKVPIPTTARHVLVWDLATNRTRFFSIPNALSCISPDCRYVAYCSPEHGRFAVLDVTTGAEVWSGPDEVDLRQAGGSPSGQLLGDLGKVTEFRFTDDSGLLYVADQEGGVGIYEIRQAGGGRNGSVSTASGGVAGPYGFGEMNQALSRTRTGERA</sequence>
<feature type="compositionally biased region" description="Polar residues" evidence="2">
    <location>
        <begin position="478"/>
        <end position="508"/>
    </location>
</feature>
<feature type="region of interest" description="Disordered" evidence="2">
    <location>
        <begin position="92"/>
        <end position="112"/>
    </location>
</feature>
<dbReference type="SUPFAM" id="SSF50969">
    <property type="entry name" value="YVTN repeat-like/Quinoprotein amine dehydrogenase"/>
    <property type="match status" value="1"/>
</dbReference>
<proteinExistence type="predicted"/>
<feature type="compositionally biased region" description="Low complexity" evidence="2">
    <location>
        <begin position="92"/>
        <end position="102"/>
    </location>
</feature>
<evidence type="ECO:0000313" key="4">
    <source>
        <dbReference type="Proteomes" id="UP001174691"/>
    </source>
</evidence>
<dbReference type="AlphaFoldDB" id="A0AA38RJ01"/>
<evidence type="ECO:0000313" key="3">
    <source>
        <dbReference type="EMBL" id="KAJ9131716.1"/>
    </source>
</evidence>
<accession>A0AA38RJ01</accession>
<feature type="compositionally biased region" description="Low complexity" evidence="2">
    <location>
        <begin position="220"/>
        <end position="230"/>
    </location>
</feature>
<dbReference type="Proteomes" id="UP001174691">
    <property type="component" value="Unassembled WGS sequence"/>
</dbReference>
<dbReference type="InterPro" id="IPR011044">
    <property type="entry name" value="Quino_amine_DH_bsu"/>
</dbReference>
<feature type="compositionally biased region" description="Polar residues" evidence="2">
    <location>
        <begin position="551"/>
        <end position="585"/>
    </location>
</feature>
<dbReference type="EMBL" id="JANBVN010000231">
    <property type="protein sequence ID" value="KAJ9131716.1"/>
    <property type="molecule type" value="Genomic_DNA"/>
</dbReference>
<dbReference type="InterPro" id="IPR015943">
    <property type="entry name" value="WD40/YVTN_repeat-like_dom_sf"/>
</dbReference>
<dbReference type="Gene3D" id="2.130.10.10">
    <property type="entry name" value="YVTN repeat-like/Quinoprotein amine dehydrogenase"/>
    <property type="match status" value="1"/>
</dbReference>
<feature type="compositionally biased region" description="Low complexity" evidence="2">
    <location>
        <begin position="442"/>
        <end position="464"/>
    </location>
</feature>
<feature type="region of interest" description="Disordered" evidence="2">
    <location>
        <begin position="220"/>
        <end position="281"/>
    </location>
</feature>
<protein>
    <submittedName>
        <fullName evidence="3">WD40 repeat-like-containing domain</fullName>
    </submittedName>
</protein>
<feature type="coiled-coil region" evidence="1">
    <location>
        <begin position="34"/>
        <end position="61"/>
    </location>
</feature>
<feature type="compositionally biased region" description="Pro residues" evidence="2">
    <location>
        <begin position="314"/>
        <end position="346"/>
    </location>
</feature>
<comment type="caution">
    <text evidence="3">The sequence shown here is derived from an EMBL/GenBank/DDBJ whole genome shotgun (WGS) entry which is preliminary data.</text>
</comment>
<feature type="region of interest" description="Disordered" evidence="2">
    <location>
        <begin position="310"/>
        <end position="593"/>
    </location>
</feature>
<reference evidence="3" key="1">
    <citation type="submission" date="2022-07" db="EMBL/GenBank/DDBJ databases">
        <title>Fungi with potential for degradation of polypropylene.</title>
        <authorList>
            <person name="Gostincar C."/>
        </authorList>
    </citation>
    <scope>NUCLEOTIDE SEQUENCE</scope>
    <source>
        <strain evidence="3">EXF-13287</strain>
    </source>
</reference>